<keyword evidence="6" id="KW-0464">Manganese</keyword>
<evidence type="ECO:0000256" key="4">
    <source>
        <dbReference type="ARBA" id="ARBA00022842"/>
    </source>
</evidence>
<dbReference type="PROSITE" id="PS00726">
    <property type="entry name" value="AP_NUCLEASE_F1_1"/>
    <property type="match status" value="1"/>
</dbReference>
<proteinExistence type="inferred from homology"/>
<evidence type="ECO:0000313" key="10">
    <source>
        <dbReference type="Proteomes" id="UP000576082"/>
    </source>
</evidence>
<dbReference type="GO" id="GO:0008311">
    <property type="term" value="F:double-stranded DNA 3'-5' DNA exonuclease activity"/>
    <property type="evidence" value="ECO:0007669"/>
    <property type="project" value="UniProtKB-EC"/>
</dbReference>
<dbReference type="FunFam" id="3.60.10.10:FF:000026">
    <property type="entry name" value="Exodeoxyribonuclease III"/>
    <property type="match status" value="1"/>
</dbReference>
<feature type="active site" description="Proton donor/acceptor" evidence="5">
    <location>
        <position position="149"/>
    </location>
</feature>
<dbReference type="PANTHER" id="PTHR22748:SF6">
    <property type="entry name" value="DNA-(APURINIC OR APYRIMIDINIC SITE) ENDONUCLEASE"/>
    <property type="match status" value="1"/>
</dbReference>
<evidence type="ECO:0000256" key="7">
    <source>
        <dbReference type="PIRSR" id="PIRSR604808-3"/>
    </source>
</evidence>
<dbReference type="RefSeq" id="WP_169657653.1">
    <property type="nucleotide sequence ID" value="NZ_JABANE010000040.1"/>
</dbReference>
<gene>
    <name evidence="9" type="primary">xth</name>
    <name evidence="9" type="ORF">HHU12_15495</name>
</gene>
<feature type="site" description="Interaction with DNA substrate" evidence="7">
    <location>
        <position position="247"/>
    </location>
</feature>
<dbReference type="EC" id="3.1.11.2" evidence="9"/>
<dbReference type="InterPro" id="IPR004808">
    <property type="entry name" value="AP_endonuc_1"/>
</dbReference>
<dbReference type="InterPro" id="IPR005135">
    <property type="entry name" value="Endo/exonuclease/phosphatase"/>
</dbReference>
<feature type="binding site" evidence="6">
    <location>
        <position position="151"/>
    </location>
    <ligand>
        <name>Mg(2+)</name>
        <dbReference type="ChEBI" id="CHEBI:18420"/>
        <label>1</label>
    </ligand>
</feature>
<comment type="caution">
    <text evidence="9">The sequence shown here is derived from an EMBL/GenBank/DDBJ whole genome shotgun (WGS) entry which is preliminary data.</text>
</comment>
<keyword evidence="2 6" id="KW-0479">Metal-binding</keyword>
<dbReference type="Proteomes" id="UP000576082">
    <property type="component" value="Unassembled WGS sequence"/>
</dbReference>
<dbReference type="CDD" id="cd10281">
    <property type="entry name" value="Nape_like_AP-endo"/>
    <property type="match status" value="1"/>
</dbReference>
<dbReference type="GO" id="GO:0003677">
    <property type="term" value="F:DNA binding"/>
    <property type="evidence" value="ECO:0007669"/>
    <property type="project" value="InterPro"/>
</dbReference>
<feature type="binding site" evidence="6">
    <location>
        <position position="35"/>
    </location>
    <ligand>
        <name>Mg(2+)</name>
        <dbReference type="ChEBI" id="CHEBI:18420"/>
        <label>1</label>
    </ligand>
</feature>
<dbReference type="InterPro" id="IPR036691">
    <property type="entry name" value="Endo/exonu/phosph_ase_sf"/>
</dbReference>
<dbReference type="Gene3D" id="3.60.10.10">
    <property type="entry name" value="Endonuclease/exonuclease/phosphatase"/>
    <property type="match status" value="1"/>
</dbReference>
<evidence type="ECO:0000256" key="2">
    <source>
        <dbReference type="ARBA" id="ARBA00022723"/>
    </source>
</evidence>
<keyword evidence="4 6" id="KW-0460">Magnesium</keyword>
<feature type="site" description="Important for catalytic activity" evidence="7">
    <location>
        <position position="221"/>
    </location>
</feature>
<accession>A0A7X9RVA5</accession>
<dbReference type="NCBIfam" id="TIGR00195">
    <property type="entry name" value="exoDNase_III"/>
    <property type="match status" value="1"/>
</dbReference>
<sequence>MKLISYNVNGIRAALKKELDQWVTTVNPDIICLQEVKANPDQVDLSIFEDLGYKHIYWHSAEKKGYSGVAILSKIPAKSTKIGMGIDVYDCEGRTILCEFDNFTLINTYFPSGTSGDERQNFKYNFLDDYYNYIEGLKADYKNLIVCGDFNICHKAIDIHNPERNKNTSGFQPAERAWVTKFIEEGGFIDAFRKFDPSPGKYSWWTYRAGARGKNLGWRIDYFMVQNEFADQLTNAVLHNDAFHSDHCPVEIDF</sequence>
<dbReference type="SUPFAM" id="SSF56219">
    <property type="entry name" value="DNase I-like"/>
    <property type="match status" value="1"/>
</dbReference>
<dbReference type="AlphaFoldDB" id="A0A7X9RVA5"/>
<feature type="domain" description="Endonuclease/exonuclease/phosphatase" evidence="8">
    <location>
        <begin position="4"/>
        <end position="230"/>
    </location>
</feature>
<organism evidence="9 10">
    <name type="scientific">Flammeovirga aprica JL-4</name>
    <dbReference type="NCBI Taxonomy" id="694437"/>
    <lineage>
        <taxon>Bacteria</taxon>
        <taxon>Pseudomonadati</taxon>
        <taxon>Bacteroidota</taxon>
        <taxon>Cytophagia</taxon>
        <taxon>Cytophagales</taxon>
        <taxon>Flammeovirgaceae</taxon>
        <taxon>Flammeovirga</taxon>
    </lineage>
</organism>
<feature type="site" description="Transition state stabilizer" evidence="7">
    <location>
        <position position="151"/>
    </location>
</feature>
<feature type="binding site" evidence="6">
    <location>
        <position position="247"/>
    </location>
    <ligand>
        <name>Mg(2+)</name>
        <dbReference type="ChEBI" id="CHEBI:18420"/>
        <label>1</label>
    </ligand>
</feature>
<evidence type="ECO:0000256" key="6">
    <source>
        <dbReference type="PIRSR" id="PIRSR604808-2"/>
    </source>
</evidence>
<dbReference type="PROSITE" id="PS51435">
    <property type="entry name" value="AP_NUCLEASE_F1_4"/>
    <property type="match status" value="1"/>
</dbReference>
<evidence type="ECO:0000259" key="8">
    <source>
        <dbReference type="Pfam" id="PF03372"/>
    </source>
</evidence>
<keyword evidence="3 9" id="KW-0378">Hydrolase</keyword>
<dbReference type="Pfam" id="PF03372">
    <property type="entry name" value="Exo_endo_phos"/>
    <property type="match status" value="1"/>
</dbReference>
<dbReference type="NCBIfam" id="TIGR00633">
    <property type="entry name" value="xth"/>
    <property type="match status" value="1"/>
</dbReference>
<reference evidence="9 10" key="1">
    <citation type="submission" date="2020-04" db="EMBL/GenBank/DDBJ databases">
        <title>Flammeovirga sp. SR4, a novel species isolated from seawater.</title>
        <authorList>
            <person name="Wang X."/>
        </authorList>
    </citation>
    <scope>NUCLEOTIDE SEQUENCE [LARGE SCALE GENOMIC DNA]</scope>
    <source>
        <strain evidence="9 10">ATCC 23126</strain>
    </source>
</reference>
<dbReference type="GO" id="GO:0006284">
    <property type="term" value="P:base-excision repair"/>
    <property type="evidence" value="ECO:0007669"/>
    <property type="project" value="TreeGrafter"/>
</dbReference>
<feature type="binding site" evidence="6">
    <location>
        <position position="246"/>
    </location>
    <ligand>
        <name>Mg(2+)</name>
        <dbReference type="ChEBI" id="CHEBI:18420"/>
        <label>1</label>
    </ligand>
</feature>
<dbReference type="PANTHER" id="PTHR22748">
    <property type="entry name" value="AP ENDONUCLEASE"/>
    <property type="match status" value="1"/>
</dbReference>
<evidence type="ECO:0000313" key="9">
    <source>
        <dbReference type="EMBL" id="NME69380.1"/>
    </source>
</evidence>
<evidence type="ECO:0000256" key="5">
    <source>
        <dbReference type="PIRSR" id="PIRSR604808-1"/>
    </source>
</evidence>
<evidence type="ECO:0000256" key="3">
    <source>
        <dbReference type="ARBA" id="ARBA00022801"/>
    </source>
</evidence>
<feature type="active site" description="Proton acceptor" evidence="5">
    <location>
        <position position="247"/>
    </location>
</feature>
<comment type="similarity">
    <text evidence="1">Belongs to the DNA repair enzymes AP/ExoA family.</text>
</comment>
<dbReference type="GO" id="GO:0003906">
    <property type="term" value="F:DNA-(apurinic or apyrimidinic site) endonuclease activity"/>
    <property type="evidence" value="ECO:0007669"/>
    <property type="project" value="TreeGrafter"/>
</dbReference>
<feature type="binding site" evidence="6">
    <location>
        <position position="149"/>
    </location>
    <ligand>
        <name>Mg(2+)</name>
        <dbReference type="ChEBI" id="CHEBI:18420"/>
        <label>1</label>
    </ligand>
</feature>
<feature type="binding site" evidence="6">
    <location>
        <position position="7"/>
    </location>
    <ligand>
        <name>Mg(2+)</name>
        <dbReference type="ChEBI" id="CHEBI:18420"/>
        <label>1</label>
    </ligand>
</feature>
<protein>
    <submittedName>
        <fullName evidence="9">Exodeoxyribonuclease III</fullName>
        <ecNumber evidence="9">3.1.11.2</ecNumber>
    </submittedName>
</protein>
<dbReference type="InterPro" id="IPR020847">
    <property type="entry name" value="AP_endonuclease_F1_BS"/>
</dbReference>
<keyword evidence="10" id="KW-1185">Reference proteome</keyword>
<feature type="active site" evidence="5">
    <location>
        <position position="109"/>
    </location>
</feature>
<dbReference type="EMBL" id="JABANE010000040">
    <property type="protein sequence ID" value="NME69380.1"/>
    <property type="molecule type" value="Genomic_DNA"/>
</dbReference>
<name>A0A7X9RVA5_9BACT</name>
<comment type="cofactor">
    <cofactor evidence="6">
        <name>Mg(2+)</name>
        <dbReference type="ChEBI" id="CHEBI:18420"/>
    </cofactor>
    <cofactor evidence="6">
        <name>Mn(2+)</name>
        <dbReference type="ChEBI" id="CHEBI:29035"/>
    </cofactor>
    <text evidence="6">Probably binds two magnesium or manganese ions per subunit.</text>
</comment>
<evidence type="ECO:0000256" key="1">
    <source>
        <dbReference type="ARBA" id="ARBA00007092"/>
    </source>
</evidence>
<dbReference type="GO" id="GO:0046872">
    <property type="term" value="F:metal ion binding"/>
    <property type="evidence" value="ECO:0007669"/>
    <property type="project" value="UniProtKB-KW"/>
</dbReference>
<dbReference type="GO" id="GO:0008081">
    <property type="term" value="F:phosphoric diester hydrolase activity"/>
    <property type="evidence" value="ECO:0007669"/>
    <property type="project" value="TreeGrafter"/>
</dbReference>